<name>A0A6P5AFX0_BRABE</name>
<evidence type="ECO:0000256" key="2">
    <source>
        <dbReference type="ARBA" id="ARBA00022729"/>
    </source>
</evidence>
<dbReference type="PANTHER" id="PTHR24373">
    <property type="entry name" value="SLIT RELATED LEUCINE-RICH REPEAT NEURONAL PROTEIN"/>
    <property type="match status" value="1"/>
</dbReference>
<evidence type="ECO:0000313" key="5">
    <source>
        <dbReference type="Proteomes" id="UP000515135"/>
    </source>
</evidence>
<dbReference type="GeneID" id="109485999"/>
<dbReference type="InterPro" id="IPR050328">
    <property type="entry name" value="Dev_Immune_Receptor"/>
</dbReference>
<evidence type="ECO:0000256" key="4">
    <source>
        <dbReference type="SAM" id="Phobius"/>
    </source>
</evidence>
<keyword evidence="4" id="KW-1133">Transmembrane helix</keyword>
<dbReference type="InterPro" id="IPR001611">
    <property type="entry name" value="Leu-rich_rpt"/>
</dbReference>
<evidence type="ECO:0000256" key="1">
    <source>
        <dbReference type="ARBA" id="ARBA00022614"/>
    </source>
</evidence>
<accession>A0A6P5AFX0</accession>
<dbReference type="OrthoDB" id="6752307at2759"/>
<dbReference type="SMART" id="SM00369">
    <property type="entry name" value="LRR_TYP"/>
    <property type="match status" value="4"/>
</dbReference>
<protein>
    <submittedName>
        <fullName evidence="6">Uncharacterized protein LOC109485999</fullName>
    </submittedName>
</protein>
<dbReference type="RefSeq" id="XP_019645254.1">
    <property type="nucleotide sequence ID" value="XM_019789695.1"/>
</dbReference>
<dbReference type="Proteomes" id="UP000515135">
    <property type="component" value="Unplaced"/>
</dbReference>
<evidence type="ECO:0000313" key="6">
    <source>
        <dbReference type="RefSeq" id="XP_019645254.1"/>
    </source>
</evidence>
<gene>
    <name evidence="6" type="primary">LOC109485999</name>
</gene>
<reference evidence="6" key="1">
    <citation type="submission" date="2025-08" db="UniProtKB">
        <authorList>
            <consortium name="RefSeq"/>
        </authorList>
    </citation>
    <scope>IDENTIFICATION</scope>
    <source>
        <tissue evidence="6">Gonad</tissue>
    </source>
</reference>
<dbReference type="Pfam" id="PF13855">
    <property type="entry name" value="LRR_8"/>
    <property type="match status" value="1"/>
</dbReference>
<keyword evidence="4" id="KW-0472">Membrane</keyword>
<keyword evidence="4" id="KW-0812">Transmembrane</keyword>
<dbReference type="Gene3D" id="3.80.10.10">
    <property type="entry name" value="Ribonuclease Inhibitor"/>
    <property type="match status" value="1"/>
</dbReference>
<keyword evidence="3" id="KW-0677">Repeat</keyword>
<keyword evidence="1" id="KW-0433">Leucine-rich repeat</keyword>
<feature type="transmembrane region" description="Helical" evidence="4">
    <location>
        <begin position="357"/>
        <end position="379"/>
    </location>
</feature>
<evidence type="ECO:0000256" key="3">
    <source>
        <dbReference type="ARBA" id="ARBA00022737"/>
    </source>
</evidence>
<keyword evidence="5" id="KW-1185">Reference proteome</keyword>
<dbReference type="PROSITE" id="PS51450">
    <property type="entry name" value="LRR"/>
    <property type="match status" value="1"/>
</dbReference>
<proteinExistence type="predicted"/>
<dbReference type="KEGG" id="bbel:109485999"/>
<dbReference type="GO" id="GO:0005615">
    <property type="term" value="C:extracellular space"/>
    <property type="evidence" value="ECO:0007669"/>
    <property type="project" value="TreeGrafter"/>
</dbReference>
<dbReference type="InterPro" id="IPR003591">
    <property type="entry name" value="Leu-rich_rpt_typical-subtyp"/>
</dbReference>
<keyword evidence="2" id="KW-0732">Signal</keyword>
<dbReference type="GO" id="GO:0031012">
    <property type="term" value="C:extracellular matrix"/>
    <property type="evidence" value="ECO:0007669"/>
    <property type="project" value="TreeGrafter"/>
</dbReference>
<organism evidence="5 6">
    <name type="scientific">Branchiostoma belcheri</name>
    <name type="common">Amphioxus</name>
    <dbReference type="NCBI Taxonomy" id="7741"/>
    <lineage>
        <taxon>Eukaryota</taxon>
        <taxon>Metazoa</taxon>
        <taxon>Chordata</taxon>
        <taxon>Cephalochordata</taxon>
        <taxon>Leptocardii</taxon>
        <taxon>Amphioxiformes</taxon>
        <taxon>Branchiostomatidae</taxon>
        <taxon>Branchiostoma</taxon>
    </lineage>
</organism>
<dbReference type="PANTHER" id="PTHR24373:SF370">
    <property type="entry name" value="FISH-LIPS, ISOFORM E"/>
    <property type="match status" value="1"/>
</dbReference>
<dbReference type="SUPFAM" id="SSF52058">
    <property type="entry name" value="L domain-like"/>
    <property type="match status" value="1"/>
</dbReference>
<sequence>MASNDSRFFQCDVAVWRVCVPHTQRHWTVTVSGTCVVCEVLKEGVAPVSPFHFLARAQHVAIRGYPFNALSEKSLAPFEHSAVLSLALIDANITDVEKNIFSGFFSLRTLSLDSNRLASVKQAWFAGLKRLTRLILSNNNIRQIEPRSFVHLDLLFFLDLESNLLHDVDPAWFNGMRYRMLHMNLSLNPIHTISRGSFQLTKLRSLDLSGTDLSCLDEDVFRGQSWLNRLHVGSRNATFEGVGMSFVQTQDTNTFTTTAHTNGNNAKNITCILVNKVEHRELVFTTIHDQPQTHTTSPAYTTDTDHSINLTHYSEYTDEHQTSTKQRDNTTLQDGTTTCAPVHVSEQIEVPPATDHVLISVVVSVVVGLAVSSLVVLVWKMYLARTTEDDRPTDSAQVWTIPRGIAFPGLLRSASLPAGSSRTASHGVVSCKSWPTLLLSMELSSDRTIARRPLPRLPHVYWEIPDDAISVSGVVRSASLPALSTSGVAQDDAASCRSLPAVLSSIEPTYSEIPDHMAAAQRPLPALPRACWELPAAQGPLPLPEHTYSEIPDDKEREPVPFYDDTAWFLPHAVANRGRVFQDVKTSTSSTYGSDVESKAQCKYVYTKAPEVQGVRACRKWPLEIPGNGSRMTPRRVSLFFPSLTNTY</sequence>
<dbReference type="InterPro" id="IPR032675">
    <property type="entry name" value="LRR_dom_sf"/>
</dbReference>
<dbReference type="AlphaFoldDB" id="A0A6P5AFX0"/>